<reference evidence="1" key="1">
    <citation type="submission" date="2020-08" db="EMBL/GenBank/DDBJ databases">
        <title>Multicomponent nature underlies the extraordinary mechanical properties of spider dragline silk.</title>
        <authorList>
            <person name="Kono N."/>
            <person name="Nakamura H."/>
            <person name="Mori M."/>
            <person name="Yoshida Y."/>
            <person name="Ohtoshi R."/>
            <person name="Malay A.D."/>
            <person name="Moran D.A.P."/>
            <person name="Tomita M."/>
            <person name="Numata K."/>
            <person name="Arakawa K."/>
        </authorList>
    </citation>
    <scope>NUCLEOTIDE SEQUENCE</scope>
</reference>
<organism evidence="1 2">
    <name type="scientific">Nephila pilipes</name>
    <name type="common">Giant wood spider</name>
    <name type="synonym">Nephila maculata</name>
    <dbReference type="NCBI Taxonomy" id="299642"/>
    <lineage>
        <taxon>Eukaryota</taxon>
        <taxon>Metazoa</taxon>
        <taxon>Ecdysozoa</taxon>
        <taxon>Arthropoda</taxon>
        <taxon>Chelicerata</taxon>
        <taxon>Arachnida</taxon>
        <taxon>Araneae</taxon>
        <taxon>Araneomorphae</taxon>
        <taxon>Entelegynae</taxon>
        <taxon>Araneoidea</taxon>
        <taxon>Nephilidae</taxon>
        <taxon>Nephila</taxon>
    </lineage>
</organism>
<sequence length="149" mass="17213">MKGLTRGINPHKNAKVAASWDLSVLPWTYRSTPPSSFPLVRDSVRAHWISSRFNSGISNNANELPRKFICFNLFFRISGGCPVPFRRTHAFQRGRFRGISAKKQKEREKRRLAETATQKVIMLDAAERISSRVRGNSRFANKWRKEKTH</sequence>
<evidence type="ECO:0000313" key="1">
    <source>
        <dbReference type="EMBL" id="GFS29844.1"/>
    </source>
</evidence>
<keyword evidence="2" id="KW-1185">Reference proteome</keyword>
<gene>
    <name evidence="1" type="ORF">NPIL_235001</name>
</gene>
<dbReference type="Proteomes" id="UP000887013">
    <property type="component" value="Unassembled WGS sequence"/>
</dbReference>
<dbReference type="EMBL" id="BMAW01087456">
    <property type="protein sequence ID" value="GFS29844.1"/>
    <property type="molecule type" value="Genomic_DNA"/>
</dbReference>
<dbReference type="AlphaFoldDB" id="A0A8X6M7T2"/>
<accession>A0A8X6M7T2</accession>
<protein>
    <submittedName>
        <fullName evidence="1">Uncharacterized protein</fullName>
    </submittedName>
</protein>
<proteinExistence type="predicted"/>
<evidence type="ECO:0000313" key="2">
    <source>
        <dbReference type="Proteomes" id="UP000887013"/>
    </source>
</evidence>
<comment type="caution">
    <text evidence="1">The sequence shown here is derived from an EMBL/GenBank/DDBJ whole genome shotgun (WGS) entry which is preliminary data.</text>
</comment>
<name>A0A8X6M7T2_NEPPI</name>